<dbReference type="PRINTS" id="PR00463">
    <property type="entry name" value="EP450I"/>
</dbReference>
<feature type="transmembrane region" description="Helical" evidence="8">
    <location>
        <begin position="20"/>
        <end position="44"/>
    </location>
</feature>
<dbReference type="InterPro" id="IPR036396">
    <property type="entry name" value="Cyt_P450_sf"/>
</dbReference>
<evidence type="ECO:0000256" key="2">
    <source>
        <dbReference type="ARBA" id="ARBA00010617"/>
    </source>
</evidence>
<keyword evidence="5 6" id="KW-0408">Iron</keyword>
<keyword evidence="8" id="KW-0472">Membrane</keyword>
<evidence type="ECO:0000313" key="9">
    <source>
        <dbReference type="EMBL" id="EOA82626.1"/>
    </source>
</evidence>
<dbReference type="GeneID" id="19397613"/>
<dbReference type="PROSITE" id="PS00086">
    <property type="entry name" value="CYTOCHROME_P450"/>
    <property type="match status" value="1"/>
</dbReference>
<dbReference type="GO" id="GO:0016705">
    <property type="term" value="F:oxidoreductase activity, acting on paired donors, with incorporation or reduction of molecular oxygen"/>
    <property type="evidence" value="ECO:0007669"/>
    <property type="project" value="InterPro"/>
</dbReference>
<keyword evidence="8" id="KW-0812">Transmembrane</keyword>
<dbReference type="CDD" id="cd11058">
    <property type="entry name" value="CYP60B-like"/>
    <property type="match status" value="1"/>
</dbReference>
<dbReference type="RefSeq" id="XP_008029709.1">
    <property type="nucleotide sequence ID" value="XM_008031518.1"/>
</dbReference>
<dbReference type="InterPro" id="IPR050121">
    <property type="entry name" value="Cytochrome_P450_monoxygenase"/>
</dbReference>
<evidence type="ECO:0000256" key="5">
    <source>
        <dbReference type="ARBA" id="ARBA00023004"/>
    </source>
</evidence>
<dbReference type="GO" id="GO:0004497">
    <property type="term" value="F:monooxygenase activity"/>
    <property type="evidence" value="ECO:0007669"/>
    <property type="project" value="UniProtKB-KW"/>
</dbReference>
<dbReference type="Pfam" id="PF00067">
    <property type="entry name" value="p450"/>
    <property type="match status" value="1"/>
</dbReference>
<feature type="binding site" description="axial binding residue" evidence="6">
    <location>
        <position position="454"/>
    </location>
    <ligand>
        <name>heme</name>
        <dbReference type="ChEBI" id="CHEBI:30413"/>
    </ligand>
    <ligandPart>
        <name>Fe</name>
        <dbReference type="ChEBI" id="CHEBI:18248"/>
    </ligandPart>
</feature>
<dbReference type="PANTHER" id="PTHR24305:SF210">
    <property type="entry name" value="CYTOCHROME P450 MONOOXYGENASE ASQL-RELATED"/>
    <property type="match status" value="1"/>
</dbReference>
<keyword evidence="7" id="KW-0560">Oxidoreductase</keyword>
<evidence type="ECO:0008006" key="11">
    <source>
        <dbReference type="Google" id="ProtNLM"/>
    </source>
</evidence>
<evidence type="ECO:0000256" key="3">
    <source>
        <dbReference type="ARBA" id="ARBA00022617"/>
    </source>
</evidence>
<evidence type="ECO:0000256" key="7">
    <source>
        <dbReference type="RuleBase" id="RU000461"/>
    </source>
</evidence>
<keyword evidence="3 6" id="KW-0349">Heme</keyword>
<dbReference type="OrthoDB" id="1470350at2759"/>
<dbReference type="EMBL" id="KB908844">
    <property type="protein sequence ID" value="EOA82626.1"/>
    <property type="molecule type" value="Genomic_DNA"/>
</dbReference>
<keyword evidence="4 6" id="KW-0479">Metal-binding</keyword>
<organism evidence="9 10">
    <name type="scientific">Exserohilum turcicum (strain 28A)</name>
    <name type="common">Northern leaf blight fungus</name>
    <name type="synonym">Setosphaeria turcica</name>
    <dbReference type="NCBI Taxonomy" id="671987"/>
    <lineage>
        <taxon>Eukaryota</taxon>
        <taxon>Fungi</taxon>
        <taxon>Dikarya</taxon>
        <taxon>Ascomycota</taxon>
        <taxon>Pezizomycotina</taxon>
        <taxon>Dothideomycetes</taxon>
        <taxon>Pleosporomycetidae</taxon>
        <taxon>Pleosporales</taxon>
        <taxon>Pleosporineae</taxon>
        <taxon>Pleosporaceae</taxon>
        <taxon>Exserohilum</taxon>
    </lineage>
</organism>
<reference evidence="9 10" key="2">
    <citation type="journal article" date="2013" name="PLoS Genet.">
        <title>Comparative genome structure, secondary metabolite, and effector coding capacity across Cochliobolus pathogens.</title>
        <authorList>
            <person name="Condon B.J."/>
            <person name="Leng Y."/>
            <person name="Wu D."/>
            <person name="Bushley K.E."/>
            <person name="Ohm R.A."/>
            <person name="Otillar R."/>
            <person name="Martin J."/>
            <person name="Schackwitz W."/>
            <person name="Grimwood J."/>
            <person name="MohdZainudin N."/>
            <person name="Xue C."/>
            <person name="Wang R."/>
            <person name="Manning V.A."/>
            <person name="Dhillon B."/>
            <person name="Tu Z.J."/>
            <person name="Steffenson B.J."/>
            <person name="Salamov A."/>
            <person name="Sun H."/>
            <person name="Lowry S."/>
            <person name="LaButti K."/>
            <person name="Han J."/>
            <person name="Copeland A."/>
            <person name="Lindquist E."/>
            <person name="Barry K."/>
            <person name="Schmutz J."/>
            <person name="Baker S.E."/>
            <person name="Ciuffetti L.M."/>
            <person name="Grigoriev I.V."/>
            <person name="Zhong S."/>
            <person name="Turgeon B.G."/>
        </authorList>
    </citation>
    <scope>NUCLEOTIDE SEQUENCE [LARGE SCALE GENOMIC DNA]</scope>
    <source>
        <strain evidence="10">28A</strain>
    </source>
</reference>
<evidence type="ECO:0000256" key="8">
    <source>
        <dbReference type="SAM" id="Phobius"/>
    </source>
</evidence>
<evidence type="ECO:0000313" key="10">
    <source>
        <dbReference type="Proteomes" id="UP000016935"/>
    </source>
</evidence>
<dbReference type="GO" id="GO:0005506">
    <property type="term" value="F:iron ion binding"/>
    <property type="evidence" value="ECO:0007669"/>
    <property type="project" value="InterPro"/>
</dbReference>
<proteinExistence type="inferred from homology"/>
<keyword evidence="7" id="KW-0503">Monooxygenase</keyword>
<dbReference type="SUPFAM" id="SSF48264">
    <property type="entry name" value="Cytochrome P450"/>
    <property type="match status" value="1"/>
</dbReference>
<dbReference type="AlphaFoldDB" id="R0IBM8"/>
<evidence type="ECO:0000256" key="6">
    <source>
        <dbReference type="PIRSR" id="PIRSR602401-1"/>
    </source>
</evidence>
<gene>
    <name evidence="9" type="ORF">SETTUDRAFT_156361</name>
</gene>
<evidence type="ECO:0000256" key="4">
    <source>
        <dbReference type="ARBA" id="ARBA00022723"/>
    </source>
</evidence>
<sequence>MDASRNLLHLSAILQNKNVPVFIGFVPAVDLLKFVITCFYNIYFHPLRRFPGPKLAAATGLVFLYKLIRGEEVTWETETHRKYGEVVRIGPDRLSYVTPQAWKDIAGPGMGKCLDNSKDKSTFGPDLYGMRTLSSQFDTLEHRSQRRVFAPAFSDRALKMQEPLILDYLNPLLRIIKNYAASNPIVRFDMVRLLNCMTFNVMADLTFGEPLGLLDQPKLTSWVQAVFDNVQEMSIARVAREYPLLARLIKVFNSKTIIEGARLHYEQSYTLVERRLERGINIGKPDIWRLAMEKSDGLSRLQKRQMTTHAQAFMMAGTETTATLPSGLIFLLLKHAHYMQRLQKEVLVLKKEELSPDKLAHLPSVNACIQEALRCYPPAPITFFRTTPKGCNMVCGEWILESTRIAIHHFAAYHYPSNFKNSECFIPERWLPGSGYDSDRKDVLNPFSVGPRNCIGQNLADHEMRIILAHLIWHFDFELCSERIAWLNQEHRFLWVQSPLILKAKYVR</sequence>
<dbReference type="Gene3D" id="1.10.630.10">
    <property type="entry name" value="Cytochrome P450"/>
    <property type="match status" value="1"/>
</dbReference>
<dbReference type="InterPro" id="IPR017972">
    <property type="entry name" value="Cyt_P450_CS"/>
</dbReference>
<dbReference type="GO" id="GO:0020037">
    <property type="term" value="F:heme binding"/>
    <property type="evidence" value="ECO:0007669"/>
    <property type="project" value="InterPro"/>
</dbReference>
<keyword evidence="8" id="KW-1133">Transmembrane helix</keyword>
<dbReference type="Proteomes" id="UP000016935">
    <property type="component" value="Unassembled WGS sequence"/>
</dbReference>
<comment type="cofactor">
    <cofactor evidence="1 6">
        <name>heme</name>
        <dbReference type="ChEBI" id="CHEBI:30413"/>
    </cofactor>
</comment>
<dbReference type="InterPro" id="IPR002401">
    <property type="entry name" value="Cyt_P450_E_grp-I"/>
</dbReference>
<accession>R0IBM8</accession>
<dbReference type="HOGENOM" id="CLU_001570_14_11_1"/>
<dbReference type="PANTHER" id="PTHR24305">
    <property type="entry name" value="CYTOCHROME P450"/>
    <property type="match status" value="1"/>
</dbReference>
<protein>
    <recommendedName>
        <fullName evidence="11">Cytochrome P450</fullName>
    </recommendedName>
</protein>
<reference evidence="9 10" key="1">
    <citation type="journal article" date="2012" name="PLoS Pathog.">
        <title>Diverse lifestyles and strategies of plant pathogenesis encoded in the genomes of eighteen Dothideomycetes fungi.</title>
        <authorList>
            <person name="Ohm R.A."/>
            <person name="Feau N."/>
            <person name="Henrissat B."/>
            <person name="Schoch C.L."/>
            <person name="Horwitz B.A."/>
            <person name="Barry K.W."/>
            <person name="Condon B.J."/>
            <person name="Copeland A.C."/>
            <person name="Dhillon B."/>
            <person name="Glaser F."/>
            <person name="Hesse C.N."/>
            <person name="Kosti I."/>
            <person name="LaButti K."/>
            <person name="Lindquist E.A."/>
            <person name="Lucas S."/>
            <person name="Salamov A.A."/>
            <person name="Bradshaw R.E."/>
            <person name="Ciuffetti L."/>
            <person name="Hamelin R.C."/>
            <person name="Kema G.H.J."/>
            <person name="Lawrence C."/>
            <person name="Scott J.A."/>
            <person name="Spatafora J.W."/>
            <person name="Turgeon B.G."/>
            <person name="de Wit P.J.G.M."/>
            <person name="Zhong S."/>
            <person name="Goodwin S.B."/>
            <person name="Grigoriev I.V."/>
        </authorList>
    </citation>
    <scope>NUCLEOTIDE SEQUENCE [LARGE SCALE GENOMIC DNA]</scope>
    <source>
        <strain evidence="10">28A</strain>
    </source>
</reference>
<evidence type="ECO:0000256" key="1">
    <source>
        <dbReference type="ARBA" id="ARBA00001971"/>
    </source>
</evidence>
<dbReference type="PRINTS" id="PR00385">
    <property type="entry name" value="P450"/>
</dbReference>
<dbReference type="eggNOG" id="KOG0157">
    <property type="taxonomic scope" value="Eukaryota"/>
</dbReference>
<keyword evidence="10" id="KW-1185">Reference proteome</keyword>
<dbReference type="InterPro" id="IPR001128">
    <property type="entry name" value="Cyt_P450"/>
</dbReference>
<name>R0IBM8_EXST2</name>
<comment type="similarity">
    <text evidence="2 7">Belongs to the cytochrome P450 family.</text>
</comment>
<dbReference type="STRING" id="671987.R0IBM8"/>